<dbReference type="GO" id="GO:0005737">
    <property type="term" value="C:cytoplasm"/>
    <property type="evidence" value="ECO:0007669"/>
    <property type="project" value="TreeGrafter"/>
</dbReference>
<dbReference type="RefSeq" id="WP_129885165.1">
    <property type="nucleotide sequence ID" value="NZ_CP035758.1"/>
</dbReference>
<evidence type="ECO:0000313" key="4">
    <source>
        <dbReference type="Proteomes" id="UP000290365"/>
    </source>
</evidence>
<comment type="similarity">
    <text evidence="1">Belongs to the metallophosphoesterase superfamily. YfcE family.</text>
</comment>
<dbReference type="PIRSF" id="PIRSF000883">
    <property type="entry name" value="Pesterase_MJ0912"/>
    <property type="match status" value="1"/>
</dbReference>
<protein>
    <submittedName>
        <fullName evidence="3">Metallophosphoesterase</fullName>
    </submittedName>
</protein>
<dbReference type="GO" id="GO:0016791">
    <property type="term" value="F:phosphatase activity"/>
    <property type="evidence" value="ECO:0007669"/>
    <property type="project" value="TreeGrafter"/>
</dbReference>
<gene>
    <name evidence="3" type="ORF">EPA93_00580</name>
</gene>
<dbReference type="EMBL" id="CP035758">
    <property type="protein sequence ID" value="QBD74566.1"/>
    <property type="molecule type" value="Genomic_DNA"/>
</dbReference>
<name>A0A4P6JIT8_KTERU</name>
<dbReference type="Gene3D" id="3.60.21.10">
    <property type="match status" value="1"/>
</dbReference>
<dbReference type="Pfam" id="PF12850">
    <property type="entry name" value="Metallophos_2"/>
    <property type="match status" value="1"/>
</dbReference>
<evidence type="ECO:0000313" key="3">
    <source>
        <dbReference type="EMBL" id="QBD74566.1"/>
    </source>
</evidence>
<dbReference type="InterPro" id="IPR024654">
    <property type="entry name" value="Calcineurin-like_PHP_lpxH"/>
</dbReference>
<sequence length="252" mass="27595">MKIAALYDIHSNLPALEAVLKELEEVQPDLILVGGDSVAGPFPVGTLQRLAQLGDRVRYIRGNGEREVAMAFDGKPLPSNLSEQGSAQERWAATQLTRAQRDFIAQLPEQLTLSVAGLGDILFCHATPRNDEEIFSPATSPERLATIFAGVKQQIVVCGHTHIQFELKLGQLRILNPGSVGMPYDDEPGACWLLLSPQGYEMRRTAYDLEAAAQAIVASGFPYAQEFVAHNVLQVPKTAETIEMLERMAEQS</sequence>
<dbReference type="SUPFAM" id="SSF56300">
    <property type="entry name" value="Metallo-dependent phosphatases"/>
    <property type="match status" value="1"/>
</dbReference>
<accession>A0A4P6JIT8</accession>
<reference evidence="3 4" key="1">
    <citation type="submission" date="2019-01" db="EMBL/GenBank/DDBJ databases">
        <title>Ktedonosporobacter rubrisoli SCAWS-G2.</title>
        <authorList>
            <person name="Huang Y."/>
            <person name="Yan B."/>
        </authorList>
    </citation>
    <scope>NUCLEOTIDE SEQUENCE [LARGE SCALE GENOMIC DNA]</scope>
    <source>
        <strain evidence="3 4">SCAWS-G2</strain>
    </source>
</reference>
<proteinExistence type="inferred from homology"/>
<dbReference type="PANTHER" id="PTHR42850">
    <property type="entry name" value="METALLOPHOSPHOESTERASE"/>
    <property type="match status" value="1"/>
</dbReference>
<keyword evidence="4" id="KW-1185">Reference proteome</keyword>
<dbReference type="PANTHER" id="PTHR42850:SF2">
    <property type="entry name" value="BLL5683 PROTEIN"/>
    <property type="match status" value="1"/>
</dbReference>
<evidence type="ECO:0000256" key="1">
    <source>
        <dbReference type="ARBA" id="ARBA00008950"/>
    </source>
</evidence>
<dbReference type="OrthoDB" id="9813918at2"/>
<dbReference type="InterPro" id="IPR050126">
    <property type="entry name" value="Ap4A_hydrolase"/>
</dbReference>
<evidence type="ECO:0000259" key="2">
    <source>
        <dbReference type="Pfam" id="PF12850"/>
    </source>
</evidence>
<dbReference type="InterPro" id="IPR011152">
    <property type="entry name" value="Pesterase_MJ0912"/>
</dbReference>
<dbReference type="InterPro" id="IPR029052">
    <property type="entry name" value="Metallo-depent_PP-like"/>
</dbReference>
<organism evidence="3 4">
    <name type="scientific">Ktedonosporobacter rubrisoli</name>
    <dbReference type="NCBI Taxonomy" id="2509675"/>
    <lineage>
        <taxon>Bacteria</taxon>
        <taxon>Bacillati</taxon>
        <taxon>Chloroflexota</taxon>
        <taxon>Ktedonobacteria</taxon>
        <taxon>Ktedonobacterales</taxon>
        <taxon>Ktedonosporobacteraceae</taxon>
        <taxon>Ktedonosporobacter</taxon>
    </lineage>
</organism>
<dbReference type="Proteomes" id="UP000290365">
    <property type="component" value="Chromosome"/>
</dbReference>
<feature type="domain" description="Calcineurin-like phosphoesterase" evidence="2">
    <location>
        <begin position="1"/>
        <end position="190"/>
    </location>
</feature>
<dbReference type="AlphaFoldDB" id="A0A4P6JIT8"/>
<dbReference type="KEGG" id="kbs:EPA93_00580"/>